<organism evidence="2 3">
    <name type="scientific">Azobacteroides pseudotrichonymphae genomovar. CFP2</name>
    <dbReference type="NCBI Taxonomy" id="511995"/>
    <lineage>
        <taxon>Bacteria</taxon>
        <taxon>Pseudomonadati</taxon>
        <taxon>Bacteroidota</taxon>
        <taxon>Bacteroidia</taxon>
        <taxon>Bacteroidales</taxon>
        <taxon>Candidatus Azobacteroides</taxon>
    </lineage>
</organism>
<feature type="chain" id="PRO_5002852994" description="Lipoprotein" evidence="1">
    <location>
        <begin position="23"/>
        <end position="172"/>
    </location>
</feature>
<dbReference type="EMBL" id="AP010656">
    <property type="protein sequence ID" value="BAG83938.1"/>
    <property type="molecule type" value="Genomic_DNA"/>
</dbReference>
<accession>B6YRW6</accession>
<protein>
    <recommendedName>
        <fullName evidence="4">Lipoprotein</fullName>
    </recommendedName>
</protein>
<feature type="signal peptide" evidence="1">
    <location>
        <begin position="1"/>
        <end position="22"/>
    </location>
</feature>
<evidence type="ECO:0000313" key="2">
    <source>
        <dbReference type="EMBL" id="BAG83938.1"/>
    </source>
</evidence>
<name>B6YRW6_AZOPC</name>
<dbReference type="PROSITE" id="PS51257">
    <property type="entry name" value="PROKAR_LIPOPROTEIN"/>
    <property type="match status" value="1"/>
</dbReference>
<dbReference type="HOGENOM" id="CLU_1552146_0_0_10"/>
<dbReference type="RefSeq" id="WP_012573698.1">
    <property type="nucleotide sequence ID" value="NC_011565.1"/>
</dbReference>
<proteinExistence type="predicted"/>
<dbReference type="AlphaFoldDB" id="B6YRW6"/>
<evidence type="ECO:0008006" key="4">
    <source>
        <dbReference type="Google" id="ProtNLM"/>
    </source>
</evidence>
<gene>
    <name evidence="2" type="ordered locus">CFPG_675</name>
</gene>
<dbReference type="KEGG" id="aps:CFPG_675"/>
<dbReference type="Proteomes" id="UP000000723">
    <property type="component" value="Chromosome"/>
</dbReference>
<evidence type="ECO:0000256" key="1">
    <source>
        <dbReference type="SAM" id="SignalP"/>
    </source>
</evidence>
<sequence>MKKTLFLFYSLMLLLVTVSVSSCKKGWVSGSKEYCTVYFKDGTKKEFDIDCKYNLNYGLEGWLSADYPYPDEQSLEGTTTCHPGTFHINLYGTYGRHFSPGCSLYDDPLTSDYYHSSDNYCNIGLYDNSPTQEGCLKEMERIAKIIGGEVKKYCHYDYITLYTHSLKDVIGV</sequence>
<keyword evidence="3" id="KW-1185">Reference proteome</keyword>
<reference evidence="3" key="1">
    <citation type="journal article" date="2008" name="Science">
        <title>Genome of an endosymbiont coupling N2 fixation to cellulolysis within RT protist cells in termite gut.</title>
        <authorList>
            <person name="Hongoh Y."/>
            <person name="Sharma V.K."/>
            <person name="Prakash T."/>
            <person name="Noda S."/>
            <person name="Toh H."/>
            <person name="Taylor T.D."/>
            <person name="Kudo T."/>
            <person name="Sakaki Y."/>
            <person name="Toyoda A."/>
            <person name="Hattori M."/>
            <person name="Ohkuma M."/>
        </authorList>
    </citation>
    <scope>NUCLEOTIDE SEQUENCE [LARGE SCALE GENOMIC DNA]</scope>
</reference>
<evidence type="ECO:0000313" key="3">
    <source>
        <dbReference type="Proteomes" id="UP000000723"/>
    </source>
</evidence>
<keyword evidence="1" id="KW-0732">Signal</keyword>